<reference evidence="3 4" key="1">
    <citation type="submission" date="2015-09" db="EMBL/GenBank/DDBJ databases">
        <title>Sorangium comparison.</title>
        <authorList>
            <person name="Zaburannyi N."/>
            <person name="Bunk B."/>
            <person name="Overmann J."/>
            <person name="Mueller R."/>
        </authorList>
    </citation>
    <scope>NUCLEOTIDE SEQUENCE [LARGE SCALE GENOMIC DNA]</scope>
    <source>
        <strain evidence="3 4">So ceGT47</strain>
    </source>
</reference>
<dbReference type="AlphaFoldDB" id="A0A4P2Q4A5"/>
<evidence type="ECO:0000256" key="1">
    <source>
        <dbReference type="SAM" id="Coils"/>
    </source>
</evidence>
<sequence>MTQSRPSLTIDDVPIAWRFDDGDLLFGGLSSVLFWANPSLFRMLSPLVEEIGTDLFRLLVARSSSLGTAEDYRDVVRLGETFEQGFLSWGRLVSMAGWGAFELPAFERAACAATVRVRNAWELRMQAAGGMRWGCPFLQGKVIGIFGRALEQRCWADEHIVSEGAEPVVEFRVHASDRTIEDELHRLRLARLRARQAELTQHMAAAALELRRKDEEVEQKERLIRALSAPIIQVWDGVLAVPLVGVLSRERAAPICEELLDRVTSMSATHVLLDLTGLSEVDAAATGQIAAIVSSLRLLGARCAVVGLSPQLARTMVELGISFAGVRTYQTLADALRQVVGLTRGPARRSF</sequence>
<evidence type="ECO:0000259" key="2">
    <source>
        <dbReference type="PROSITE" id="PS50801"/>
    </source>
</evidence>
<name>A0A4P2Q4A5_SORCE</name>
<dbReference type="EMBL" id="CP012670">
    <property type="protein sequence ID" value="AUX24001.1"/>
    <property type="molecule type" value="Genomic_DNA"/>
</dbReference>
<evidence type="ECO:0000313" key="4">
    <source>
        <dbReference type="Proteomes" id="UP000295781"/>
    </source>
</evidence>
<accession>A0A4P2Q4A5</accession>
<evidence type="ECO:0000313" key="3">
    <source>
        <dbReference type="EMBL" id="AUX24001.1"/>
    </source>
</evidence>
<dbReference type="CDD" id="cd07041">
    <property type="entry name" value="STAS_RsbR_RsbS_like"/>
    <property type="match status" value="1"/>
</dbReference>
<keyword evidence="1" id="KW-0175">Coiled coil</keyword>
<dbReference type="InterPro" id="IPR036513">
    <property type="entry name" value="STAS_dom_sf"/>
</dbReference>
<dbReference type="InterPro" id="IPR051932">
    <property type="entry name" value="Bact_StressResp_Reg"/>
</dbReference>
<protein>
    <submittedName>
        <fullName evidence="3">Anti-sigma factor antagonist</fullName>
    </submittedName>
</protein>
<feature type="domain" description="STAS" evidence="2">
    <location>
        <begin position="228"/>
        <end position="339"/>
    </location>
</feature>
<organism evidence="3 4">
    <name type="scientific">Sorangium cellulosum</name>
    <name type="common">Polyangium cellulosum</name>
    <dbReference type="NCBI Taxonomy" id="56"/>
    <lineage>
        <taxon>Bacteria</taxon>
        <taxon>Pseudomonadati</taxon>
        <taxon>Myxococcota</taxon>
        <taxon>Polyangia</taxon>
        <taxon>Polyangiales</taxon>
        <taxon>Polyangiaceae</taxon>
        <taxon>Sorangium</taxon>
    </lineage>
</organism>
<dbReference type="PROSITE" id="PS50801">
    <property type="entry name" value="STAS"/>
    <property type="match status" value="1"/>
</dbReference>
<proteinExistence type="predicted"/>
<dbReference type="Pfam" id="PF01740">
    <property type="entry name" value="STAS"/>
    <property type="match status" value="1"/>
</dbReference>
<gene>
    <name evidence="3" type="ORF">SOCEGT47_045320</name>
</gene>
<dbReference type="SUPFAM" id="SSF52091">
    <property type="entry name" value="SpoIIaa-like"/>
    <property type="match status" value="1"/>
</dbReference>
<dbReference type="OrthoDB" id="5488593at2"/>
<dbReference type="PANTHER" id="PTHR33745">
    <property type="entry name" value="RSBT ANTAGONIST PROTEIN RSBS-RELATED"/>
    <property type="match status" value="1"/>
</dbReference>
<feature type="coiled-coil region" evidence="1">
    <location>
        <begin position="189"/>
        <end position="223"/>
    </location>
</feature>
<dbReference type="InterPro" id="IPR002645">
    <property type="entry name" value="STAS_dom"/>
</dbReference>
<dbReference type="Gene3D" id="3.30.750.24">
    <property type="entry name" value="STAS domain"/>
    <property type="match status" value="1"/>
</dbReference>
<dbReference type="Proteomes" id="UP000295781">
    <property type="component" value="Chromosome"/>
</dbReference>
<dbReference type="RefSeq" id="WP_129349578.1">
    <property type="nucleotide sequence ID" value="NZ_CP012670.1"/>
</dbReference>